<name>A0A6J4U2H4_9BACT</name>
<feature type="compositionally biased region" description="Basic residues" evidence="1">
    <location>
        <begin position="27"/>
        <end position="39"/>
    </location>
</feature>
<reference evidence="2" key="1">
    <citation type="submission" date="2020-02" db="EMBL/GenBank/DDBJ databases">
        <authorList>
            <person name="Meier V. D."/>
        </authorList>
    </citation>
    <scope>NUCLEOTIDE SEQUENCE</scope>
    <source>
        <strain evidence="2">AVDCRST_MAG59</strain>
    </source>
</reference>
<feature type="non-terminal residue" evidence="2">
    <location>
        <position position="39"/>
    </location>
</feature>
<dbReference type="EMBL" id="CADCWF010000031">
    <property type="protein sequence ID" value="CAA9539004.1"/>
    <property type="molecule type" value="Genomic_DNA"/>
</dbReference>
<evidence type="ECO:0000256" key="1">
    <source>
        <dbReference type="SAM" id="MobiDB-lite"/>
    </source>
</evidence>
<accession>A0A6J4U2H4</accession>
<protein>
    <submittedName>
        <fullName evidence="2">Uncharacterized protein</fullName>
    </submittedName>
</protein>
<gene>
    <name evidence="2" type="ORF">AVDCRST_MAG59-630</name>
</gene>
<dbReference type="AlphaFoldDB" id="A0A6J4U2H4"/>
<sequence length="39" mass="4591">DRSEPAAQTPCPRCRDRDRQPAAGAVQRHHRRRRCARRP</sequence>
<feature type="region of interest" description="Disordered" evidence="1">
    <location>
        <begin position="1"/>
        <end position="39"/>
    </location>
</feature>
<organism evidence="2">
    <name type="scientific">uncultured Thermomicrobiales bacterium</name>
    <dbReference type="NCBI Taxonomy" id="1645740"/>
    <lineage>
        <taxon>Bacteria</taxon>
        <taxon>Pseudomonadati</taxon>
        <taxon>Thermomicrobiota</taxon>
        <taxon>Thermomicrobia</taxon>
        <taxon>Thermomicrobiales</taxon>
        <taxon>environmental samples</taxon>
    </lineage>
</organism>
<feature type="non-terminal residue" evidence="2">
    <location>
        <position position="1"/>
    </location>
</feature>
<proteinExistence type="predicted"/>
<evidence type="ECO:0000313" key="2">
    <source>
        <dbReference type="EMBL" id="CAA9539004.1"/>
    </source>
</evidence>